<evidence type="ECO:0000259" key="1">
    <source>
        <dbReference type="Pfam" id="PF03235"/>
    </source>
</evidence>
<dbReference type="AlphaFoldDB" id="A0A840R709"/>
<feature type="domain" description="GmrSD restriction endonucleases N-terminal" evidence="1">
    <location>
        <begin position="8"/>
        <end position="254"/>
    </location>
</feature>
<dbReference type="Pfam" id="PF03235">
    <property type="entry name" value="GmrSD_N"/>
    <property type="match status" value="1"/>
</dbReference>
<dbReference type="RefSeq" id="WP_184463551.1">
    <property type="nucleotide sequence ID" value="NZ_JACHHW010000006.1"/>
</dbReference>
<dbReference type="InterPro" id="IPR004919">
    <property type="entry name" value="GmrSD_N"/>
</dbReference>
<evidence type="ECO:0000313" key="4">
    <source>
        <dbReference type="Proteomes" id="UP000536640"/>
    </source>
</evidence>
<dbReference type="InterPro" id="IPR011089">
    <property type="entry name" value="GmrSD_C"/>
</dbReference>
<evidence type="ECO:0000313" key="3">
    <source>
        <dbReference type="EMBL" id="MBB5188318.1"/>
    </source>
</evidence>
<sequence>MDAKARDLNQIFDGTISFQIPLFQRPYVWEEEKNWEPLWEDIQVLLDQHLRKKRSRGHFLGAVVLEQMKNVAGSISTHQVIDGQQRFTTLQIFMIAARDLCSKLNSEKYFERFNDLVTNKASKVDYEHECYKVWPTNSDRAAFKLVHASGGLDELNERLIDEPSLATENQQVIGGYRYFYCLLRDWISGALDEDDEKTVELDERLDALWQVIGNALQVVVINLDDDDESQVIFETLNARGTQLLPADLIKNYLFRRAQSQKEDIERLYDDYWKSFDAKFWRTEVKQGRVKRPRIDLFLQHYLTLMIRDDVRTAHIFEAFKDYVINSEDSGLVASSLSAQPTTIDEHLKALARYSRAFRTFSEPPVNSRLALFLQRLEAIDTATVYPLLLLACDQLLPGDPAEFDRLLQVLESFLVRRMVCSLTSKNYNRLFVDVIKGLDKEGRVSAEALRNVLQSYSGESMRFPDDAEFRNAILRSPLYKWLAQYKVRAVLAGVDRALQDRKSEYLEMPDNLTIEHVLPNSWQENWPLPTDLAIDPDAKVEFIAKRNVIKHTLGNLTLITGSLNPSLSNSGWEKKRPELVKFSKLNLNRYFYPVSGADDLVALWDESAIEQRGRHLFETACLVWPYE</sequence>
<name>A0A840R709_9GAMM</name>
<evidence type="ECO:0008006" key="5">
    <source>
        <dbReference type="Google" id="ProtNLM"/>
    </source>
</evidence>
<comment type="caution">
    <text evidence="3">The sequence shown here is derived from an EMBL/GenBank/DDBJ whole genome shotgun (WGS) entry which is preliminary data.</text>
</comment>
<keyword evidence="4" id="KW-1185">Reference proteome</keyword>
<organism evidence="3 4">
    <name type="scientific">Zhongshania antarctica</name>
    <dbReference type="NCBI Taxonomy" id="641702"/>
    <lineage>
        <taxon>Bacteria</taxon>
        <taxon>Pseudomonadati</taxon>
        <taxon>Pseudomonadota</taxon>
        <taxon>Gammaproteobacteria</taxon>
        <taxon>Cellvibrionales</taxon>
        <taxon>Spongiibacteraceae</taxon>
        <taxon>Zhongshania</taxon>
    </lineage>
</organism>
<feature type="domain" description="GmrSD restriction endonucleases C-terminal" evidence="2">
    <location>
        <begin position="464"/>
        <end position="618"/>
    </location>
</feature>
<evidence type="ECO:0000259" key="2">
    <source>
        <dbReference type="Pfam" id="PF07510"/>
    </source>
</evidence>
<accession>A0A840R709</accession>
<dbReference type="PANTHER" id="PTHR35149:SF2">
    <property type="entry name" value="DUF262 DOMAIN-CONTAINING PROTEIN"/>
    <property type="match status" value="1"/>
</dbReference>
<dbReference type="PANTHER" id="PTHR35149">
    <property type="entry name" value="SLL5132 PROTEIN"/>
    <property type="match status" value="1"/>
</dbReference>
<reference evidence="3 4" key="1">
    <citation type="submission" date="2020-08" db="EMBL/GenBank/DDBJ databases">
        <title>Genomic Encyclopedia of Type Strains, Phase IV (KMG-IV): sequencing the most valuable type-strain genomes for metagenomic binning, comparative biology and taxonomic classification.</title>
        <authorList>
            <person name="Goeker M."/>
        </authorList>
    </citation>
    <scope>NUCLEOTIDE SEQUENCE [LARGE SCALE GENOMIC DNA]</scope>
    <source>
        <strain evidence="3 4">DSM 25701</strain>
    </source>
</reference>
<protein>
    <recommendedName>
        <fullName evidence="5">DUF262 domain-containing protein</fullName>
    </recommendedName>
</protein>
<dbReference type="EMBL" id="JACHHW010000006">
    <property type="protein sequence ID" value="MBB5188318.1"/>
    <property type="molecule type" value="Genomic_DNA"/>
</dbReference>
<proteinExistence type="predicted"/>
<gene>
    <name evidence="3" type="ORF">HNQ57_002597</name>
</gene>
<dbReference type="Proteomes" id="UP000536640">
    <property type="component" value="Unassembled WGS sequence"/>
</dbReference>
<dbReference type="Pfam" id="PF07510">
    <property type="entry name" value="GmrSD_C"/>
    <property type="match status" value="1"/>
</dbReference>